<dbReference type="CDD" id="cd16913">
    <property type="entry name" value="YkuD_like"/>
    <property type="match status" value="1"/>
</dbReference>
<dbReference type="InterPro" id="IPR038063">
    <property type="entry name" value="Transpep_catalytic_dom"/>
</dbReference>
<dbReference type="GO" id="GO:0071972">
    <property type="term" value="F:peptidoglycan L,D-transpeptidase activity"/>
    <property type="evidence" value="ECO:0007669"/>
    <property type="project" value="TreeGrafter"/>
</dbReference>
<feature type="domain" description="L,D-TPase catalytic" evidence="8">
    <location>
        <begin position="331"/>
        <end position="438"/>
    </location>
</feature>
<dbReference type="PANTHER" id="PTHR30582:SF33">
    <property type="entry name" value="EXPORTED PROTEIN"/>
    <property type="match status" value="1"/>
</dbReference>
<dbReference type="InterPro" id="IPR005490">
    <property type="entry name" value="LD_TPept_cat_dom"/>
</dbReference>
<evidence type="ECO:0000313" key="10">
    <source>
        <dbReference type="Proteomes" id="UP000198741"/>
    </source>
</evidence>
<feature type="active site" description="Proton donor/acceptor" evidence="6">
    <location>
        <position position="403"/>
    </location>
</feature>
<name>A0A1H0NYD9_9ACTN</name>
<feature type="signal peptide" evidence="7">
    <location>
        <begin position="1"/>
        <end position="34"/>
    </location>
</feature>
<dbReference type="Proteomes" id="UP000198741">
    <property type="component" value="Chromosome I"/>
</dbReference>
<keyword evidence="5 6" id="KW-0961">Cell wall biogenesis/degradation</keyword>
<evidence type="ECO:0000256" key="7">
    <source>
        <dbReference type="SAM" id="SignalP"/>
    </source>
</evidence>
<evidence type="ECO:0000313" key="9">
    <source>
        <dbReference type="EMBL" id="SDO97445.1"/>
    </source>
</evidence>
<dbReference type="RefSeq" id="WP_197676158.1">
    <property type="nucleotide sequence ID" value="NZ_LT629710.1"/>
</dbReference>
<accession>A0A1H0NYD9</accession>
<keyword evidence="3 6" id="KW-0133">Cell shape</keyword>
<comment type="pathway">
    <text evidence="1 6">Cell wall biogenesis; peptidoglycan biosynthesis.</text>
</comment>
<dbReference type="UniPathway" id="UPA00219"/>
<dbReference type="Pfam" id="PF16640">
    <property type="entry name" value="Big_3_5"/>
    <property type="match status" value="1"/>
</dbReference>
<keyword evidence="7" id="KW-0732">Signal</keyword>
<evidence type="ECO:0000256" key="3">
    <source>
        <dbReference type="ARBA" id="ARBA00022960"/>
    </source>
</evidence>
<evidence type="ECO:0000259" key="8">
    <source>
        <dbReference type="PROSITE" id="PS52029"/>
    </source>
</evidence>
<dbReference type="InterPro" id="IPR050979">
    <property type="entry name" value="LD-transpeptidase"/>
</dbReference>
<protein>
    <submittedName>
        <fullName evidence="9">L,D-transpeptidase catalytic domain</fullName>
    </submittedName>
</protein>
<proteinExistence type="predicted"/>
<dbReference type="Pfam" id="PF03734">
    <property type="entry name" value="YkuD"/>
    <property type="match status" value="1"/>
</dbReference>
<evidence type="ECO:0000256" key="1">
    <source>
        <dbReference type="ARBA" id="ARBA00004752"/>
    </source>
</evidence>
<feature type="active site" description="Nucleophile" evidence="6">
    <location>
        <position position="414"/>
    </location>
</feature>
<dbReference type="EMBL" id="LT629710">
    <property type="protein sequence ID" value="SDO97445.1"/>
    <property type="molecule type" value="Genomic_DNA"/>
</dbReference>
<dbReference type="GO" id="GO:0016740">
    <property type="term" value="F:transferase activity"/>
    <property type="evidence" value="ECO:0007669"/>
    <property type="project" value="UniProtKB-KW"/>
</dbReference>
<dbReference type="GO" id="GO:0005576">
    <property type="term" value="C:extracellular region"/>
    <property type="evidence" value="ECO:0007669"/>
    <property type="project" value="TreeGrafter"/>
</dbReference>
<dbReference type="GO" id="GO:0005975">
    <property type="term" value="P:carbohydrate metabolic process"/>
    <property type="evidence" value="ECO:0007669"/>
    <property type="project" value="UniProtKB-ARBA"/>
</dbReference>
<dbReference type="GO" id="GO:0018104">
    <property type="term" value="P:peptidoglycan-protein cross-linking"/>
    <property type="evidence" value="ECO:0007669"/>
    <property type="project" value="TreeGrafter"/>
</dbReference>
<evidence type="ECO:0000256" key="5">
    <source>
        <dbReference type="ARBA" id="ARBA00023316"/>
    </source>
</evidence>
<dbReference type="GO" id="GO:0071555">
    <property type="term" value="P:cell wall organization"/>
    <property type="evidence" value="ECO:0007669"/>
    <property type="project" value="UniProtKB-UniRule"/>
</dbReference>
<gene>
    <name evidence="9" type="ORF">SAMN04515671_2533</name>
</gene>
<keyword evidence="10" id="KW-1185">Reference proteome</keyword>
<dbReference type="InterPro" id="IPR013783">
    <property type="entry name" value="Ig-like_fold"/>
</dbReference>
<dbReference type="Gene3D" id="2.40.440.10">
    <property type="entry name" value="L,D-transpeptidase catalytic domain-like"/>
    <property type="match status" value="1"/>
</dbReference>
<feature type="chain" id="PRO_5009250604" evidence="7">
    <location>
        <begin position="35"/>
        <end position="443"/>
    </location>
</feature>
<organism evidence="9 10">
    <name type="scientific">Nakamurella panacisegetis</name>
    <dbReference type="NCBI Taxonomy" id="1090615"/>
    <lineage>
        <taxon>Bacteria</taxon>
        <taxon>Bacillati</taxon>
        <taxon>Actinomycetota</taxon>
        <taxon>Actinomycetes</taxon>
        <taxon>Nakamurellales</taxon>
        <taxon>Nakamurellaceae</taxon>
        <taxon>Nakamurella</taxon>
    </lineage>
</organism>
<dbReference type="PROSITE" id="PS52029">
    <property type="entry name" value="LD_TPASE"/>
    <property type="match status" value="1"/>
</dbReference>
<keyword evidence="4 6" id="KW-0573">Peptidoglycan synthesis</keyword>
<dbReference type="Gene3D" id="2.60.40.10">
    <property type="entry name" value="Immunoglobulins"/>
    <property type="match status" value="1"/>
</dbReference>
<evidence type="ECO:0000256" key="4">
    <source>
        <dbReference type="ARBA" id="ARBA00022984"/>
    </source>
</evidence>
<dbReference type="STRING" id="1090615.SAMN04515671_2533"/>
<keyword evidence="2" id="KW-0808">Transferase</keyword>
<evidence type="ECO:0000256" key="6">
    <source>
        <dbReference type="PROSITE-ProRule" id="PRU01373"/>
    </source>
</evidence>
<dbReference type="InterPro" id="IPR032109">
    <property type="entry name" value="Big_3_5"/>
</dbReference>
<sequence>MSTRQHTRPGTPAILTLIALVAVVLFGGSGMAAAAGPTVVAQPTTTTLTVTPTARGYGTATVARAVVRDSGQHARPGSVRFYLDQALVATVALPISGIASVSIGTGASVGRHVVRAVYVPAPNLAVASSRADRAFDVTRARPTWYVSVPLPVVFGGKAALNVVVNGPKVSPGTASLMLGGRTIQKLAVPSSGPLKFRPSVSWNAGRANFTLTYSGNAYTAPSSRPVVLNTAKAASTLNLSAPTSLAYGTGGIVRVGITSAGTKATGVVTLFVDGTARSASRLSAGAAALTIPALKAGRHTLTAQYAGDSNHGTATRSATITAPATPCPVSARACVDLTHSVTWLQSGGRITYGPVVMTSGRPGYRSNAGMFTVYWKDINHHSSEFNNAPMPYSVFFDGGIAFHEGSVYVQSHGCIHLTQSAAQTYFNSLHVGDQVYVFGYAPY</sequence>
<dbReference type="GO" id="GO:0008360">
    <property type="term" value="P:regulation of cell shape"/>
    <property type="evidence" value="ECO:0007669"/>
    <property type="project" value="UniProtKB-UniRule"/>
</dbReference>
<dbReference type="SUPFAM" id="SSF141523">
    <property type="entry name" value="L,D-transpeptidase catalytic domain-like"/>
    <property type="match status" value="1"/>
</dbReference>
<reference evidence="9 10" key="1">
    <citation type="submission" date="2016-10" db="EMBL/GenBank/DDBJ databases">
        <authorList>
            <person name="de Groot N.N."/>
        </authorList>
    </citation>
    <scope>NUCLEOTIDE SEQUENCE [LARGE SCALE GENOMIC DNA]</scope>
    <source>
        <strain evidence="10">P4-7,KCTC 19426,CECT 7604</strain>
    </source>
</reference>
<evidence type="ECO:0000256" key="2">
    <source>
        <dbReference type="ARBA" id="ARBA00022679"/>
    </source>
</evidence>
<dbReference type="PANTHER" id="PTHR30582">
    <property type="entry name" value="L,D-TRANSPEPTIDASE"/>
    <property type="match status" value="1"/>
</dbReference>
<dbReference type="AlphaFoldDB" id="A0A1H0NYD9"/>